<comment type="caution">
    <text evidence="8">The sequence shown here is derived from an EMBL/GenBank/DDBJ whole genome shotgun (WGS) entry which is preliminary data.</text>
</comment>
<dbReference type="PATRIC" id="fig|927661.3.peg.3429"/>
<name>A0A011AK11_9ACTN</name>
<evidence type="ECO:0000256" key="2">
    <source>
        <dbReference type="ARBA" id="ARBA00008156"/>
    </source>
</evidence>
<proteinExistence type="inferred from homology"/>
<reference evidence="8 9" key="1">
    <citation type="submission" date="2013-07" db="EMBL/GenBank/DDBJ databases">
        <authorList>
            <consortium name="DOE Joint Genome Institute"/>
            <person name="Eisen J."/>
            <person name="Huntemann M."/>
            <person name="Han J."/>
            <person name="Chen A."/>
            <person name="Kyrpides N."/>
            <person name="Mavromatis K."/>
            <person name="Markowitz V."/>
            <person name="Palaniappan K."/>
            <person name="Ivanova N."/>
            <person name="Schaumberg A."/>
            <person name="Pati A."/>
            <person name="Liolios K."/>
            <person name="Nordberg H.P."/>
            <person name="Cantor M.N."/>
            <person name="Hua S.X."/>
            <person name="Woyke T."/>
        </authorList>
    </citation>
    <scope>NUCLEOTIDE SEQUENCE [LARGE SCALE GENOMIC DNA]</scope>
    <source>
        <strain evidence="8 9">DSM 44712</strain>
    </source>
</reference>
<dbReference type="SMART" id="SM00564">
    <property type="entry name" value="PQQ"/>
    <property type="match status" value="5"/>
</dbReference>
<dbReference type="SUPFAM" id="SSF50998">
    <property type="entry name" value="Quinoprotein alcohol dehydrogenase-like"/>
    <property type="match status" value="1"/>
</dbReference>
<sequence length="727" mass="76750">MESTDTAAHRLGRRAFLAGAAASATAATVPIAAPARGAETDAVAVPRQPAGLGATGKDSPKVGGDLGNQNHSSLKQITRRNVSTLGGAWHVNLEAGSTASAQQSTVVVENGVLYVQTTQQNVFAIDGRSGKTKWTTNVGTKTTNMRGVALGEGLVFSTSGENNVYALDQATGAVKWKRALITADEGGGDTGGCDPQNGQCGGVTGTLAGAVVYWDGLIYVGMQGSTGGARGRAYALKAATGEVAWTFWGAPGEGEFGNDSWEGDSWKTGGAVPWIHPAIDPALGLVYWTFSGPYPRTDGSSRAGDNLFANSIVAIDAKTGKRRWHFQSVHHDIWDMDNVMAPVLVDLTIGGRKRSVVVYGSKVAMYYVLDRATGKPIHGMTEREVPQDARQKTSPTQPFPGGKPFLTQAPRADKPTRPVPHYDWGGLYTPHWDRPTIIFPGAGGGADWSHLSFNPYTGWIYVGYGLINSGFSNARDGRVNTSRPLGEYFGGGIAAVDPRTNTPVWTKDGDWSLAHGNGILTTAGRVMFQGGPDGVLHAMNDETGESLWSFQCGAGVHTSPVAYEIDGEQYLAVFAGGNGLPYPDIPKGDHLWAFKLGGTVAPAAAPTPPSKRNQIRAAAVAGSAVDNTVTLGRIWDPATGKPGTTENTVAQNAVSPQHLRIPAGTTVTFVNPADNANPHSADSFFDNEFNTGIVMPGQSKAHKFDKPGEYFYNDAFFAQNTGKVVVY</sequence>
<dbReference type="EMBL" id="JFBT01000001">
    <property type="protein sequence ID" value="EXG82301.1"/>
    <property type="molecule type" value="Genomic_DNA"/>
</dbReference>
<evidence type="ECO:0000259" key="6">
    <source>
        <dbReference type="Pfam" id="PF01011"/>
    </source>
</evidence>
<evidence type="ECO:0000256" key="4">
    <source>
        <dbReference type="SAM" id="MobiDB-lite"/>
    </source>
</evidence>
<dbReference type="PANTHER" id="PTHR32303">
    <property type="entry name" value="QUINOPROTEIN ALCOHOL DEHYDROGENASE (CYTOCHROME C)"/>
    <property type="match status" value="1"/>
</dbReference>
<feature type="compositionally biased region" description="Basic and acidic residues" evidence="4">
    <location>
        <begin position="381"/>
        <end position="391"/>
    </location>
</feature>
<dbReference type="PROSITE" id="PS51318">
    <property type="entry name" value="TAT"/>
    <property type="match status" value="1"/>
</dbReference>
<dbReference type="InterPro" id="IPR011047">
    <property type="entry name" value="Quinoprotein_ADH-like_sf"/>
</dbReference>
<feature type="domain" description="Pyrrolo-quinoline quinone repeat" evidence="7">
    <location>
        <begin position="491"/>
        <end position="602"/>
    </location>
</feature>
<dbReference type="GO" id="GO:0016491">
    <property type="term" value="F:oxidoreductase activity"/>
    <property type="evidence" value="ECO:0007669"/>
    <property type="project" value="UniProtKB-KW"/>
</dbReference>
<dbReference type="Pfam" id="PF01011">
    <property type="entry name" value="PQQ"/>
    <property type="match status" value="1"/>
</dbReference>
<dbReference type="AlphaFoldDB" id="A0A011AK11"/>
<evidence type="ECO:0000256" key="3">
    <source>
        <dbReference type="ARBA" id="ARBA00023002"/>
    </source>
</evidence>
<dbReference type="InterPro" id="IPR018391">
    <property type="entry name" value="PQQ_b-propeller_rpt"/>
</dbReference>
<dbReference type="PANTHER" id="PTHR32303:SF10">
    <property type="entry name" value="OUTER MEMBRANE PROTEIN ASSEMBLY FACTOR BAMB"/>
    <property type="match status" value="1"/>
</dbReference>
<feature type="signal peptide" evidence="5">
    <location>
        <begin position="1"/>
        <end position="26"/>
    </location>
</feature>
<keyword evidence="9" id="KW-1185">Reference proteome</keyword>
<dbReference type="Gene3D" id="2.60.40.420">
    <property type="entry name" value="Cupredoxins - blue copper proteins"/>
    <property type="match status" value="1"/>
</dbReference>
<dbReference type="InterPro" id="IPR006311">
    <property type="entry name" value="TAT_signal"/>
</dbReference>
<evidence type="ECO:0000259" key="7">
    <source>
        <dbReference type="Pfam" id="PF13360"/>
    </source>
</evidence>
<feature type="chain" id="PRO_5038835211" evidence="5">
    <location>
        <begin position="27"/>
        <end position="727"/>
    </location>
</feature>
<feature type="region of interest" description="Disordered" evidence="4">
    <location>
        <begin position="381"/>
        <end position="416"/>
    </location>
</feature>
<organism evidence="8 9">
    <name type="scientific">Cryptosporangium arvum DSM 44712</name>
    <dbReference type="NCBI Taxonomy" id="927661"/>
    <lineage>
        <taxon>Bacteria</taxon>
        <taxon>Bacillati</taxon>
        <taxon>Actinomycetota</taxon>
        <taxon>Actinomycetes</taxon>
        <taxon>Cryptosporangiales</taxon>
        <taxon>Cryptosporangiaceae</taxon>
        <taxon>Cryptosporangium</taxon>
    </lineage>
</organism>
<keyword evidence="5" id="KW-0732">Signal</keyword>
<evidence type="ECO:0000313" key="8">
    <source>
        <dbReference type="EMBL" id="EXG82301.1"/>
    </source>
</evidence>
<dbReference type="Proteomes" id="UP000021053">
    <property type="component" value="Unassembled WGS sequence"/>
</dbReference>
<evidence type="ECO:0000256" key="1">
    <source>
        <dbReference type="ARBA" id="ARBA00001931"/>
    </source>
</evidence>
<comment type="similarity">
    <text evidence="2">Belongs to the bacterial PQQ dehydrogenase family.</text>
</comment>
<feature type="region of interest" description="Disordered" evidence="4">
    <location>
        <begin position="37"/>
        <end position="71"/>
    </location>
</feature>
<dbReference type="Gene3D" id="2.140.10.10">
    <property type="entry name" value="Quinoprotein alcohol dehydrogenase-like superfamily"/>
    <property type="match status" value="1"/>
</dbReference>
<accession>A0A011AK11</accession>
<dbReference type="InterPro" id="IPR002372">
    <property type="entry name" value="PQQ_rpt_dom"/>
</dbReference>
<evidence type="ECO:0000313" key="9">
    <source>
        <dbReference type="Proteomes" id="UP000021053"/>
    </source>
</evidence>
<dbReference type="InterPro" id="IPR008972">
    <property type="entry name" value="Cupredoxin"/>
</dbReference>
<comment type="cofactor">
    <cofactor evidence="1">
        <name>pyrroloquinoline quinone</name>
        <dbReference type="ChEBI" id="CHEBI:58442"/>
    </cofactor>
</comment>
<keyword evidence="3" id="KW-0560">Oxidoreductase</keyword>
<dbReference type="SUPFAM" id="SSF49503">
    <property type="entry name" value="Cupredoxins"/>
    <property type="match status" value="1"/>
</dbReference>
<feature type="domain" description="Pyrrolo-quinoline quinone repeat" evidence="6">
    <location>
        <begin position="60"/>
        <end position="463"/>
    </location>
</feature>
<dbReference type="RefSeq" id="WP_169745048.1">
    <property type="nucleotide sequence ID" value="NZ_KK073874.1"/>
</dbReference>
<dbReference type="Pfam" id="PF13360">
    <property type="entry name" value="PQQ_2"/>
    <property type="match status" value="1"/>
</dbReference>
<dbReference type="HOGENOM" id="CLU_380718_0_0_11"/>
<gene>
    <name evidence="8" type="ORF">CryarDRAFT_3467</name>
</gene>
<protein>
    <submittedName>
        <fullName evidence="8">Glucose dehydrogenase</fullName>
    </submittedName>
</protein>
<evidence type="ECO:0000256" key="5">
    <source>
        <dbReference type="SAM" id="SignalP"/>
    </source>
</evidence>